<organism evidence="1">
    <name type="scientific">Rhizophora mucronata</name>
    <name type="common">Asiatic mangrove</name>
    <dbReference type="NCBI Taxonomy" id="61149"/>
    <lineage>
        <taxon>Eukaryota</taxon>
        <taxon>Viridiplantae</taxon>
        <taxon>Streptophyta</taxon>
        <taxon>Embryophyta</taxon>
        <taxon>Tracheophyta</taxon>
        <taxon>Spermatophyta</taxon>
        <taxon>Magnoliopsida</taxon>
        <taxon>eudicotyledons</taxon>
        <taxon>Gunneridae</taxon>
        <taxon>Pentapetalae</taxon>
        <taxon>rosids</taxon>
        <taxon>fabids</taxon>
        <taxon>Malpighiales</taxon>
        <taxon>Rhizophoraceae</taxon>
        <taxon>Rhizophora</taxon>
    </lineage>
</organism>
<accession>A0A2P2MNC4</accession>
<proteinExistence type="predicted"/>
<protein>
    <submittedName>
        <fullName evidence="1">Uncharacterized protein</fullName>
    </submittedName>
</protein>
<evidence type="ECO:0000313" key="1">
    <source>
        <dbReference type="EMBL" id="MBX31731.1"/>
    </source>
</evidence>
<name>A0A2P2MNC4_RHIMU</name>
<sequence length="28" mass="3106">MQLYKSHQLSALVITSGKRMNLCGLITV</sequence>
<dbReference type="EMBL" id="GGEC01051247">
    <property type="protein sequence ID" value="MBX31731.1"/>
    <property type="molecule type" value="Transcribed_RNA"/>
</dbReference>
<dbReference type="AlphaFoldDB" id="A0A2P2MNC4"/>
<reference evidence="1" key="1">
    <citation type="submission" date="2018-02" db="EMBL/GenBank/DDBJ databases">
        <title>Rhizophora mucronata_Transcriptome.</title>
        <authorList>
            <person name="Meera S.P."/>
            <person name="Sreeshan A."/>
            <person name="Augustine A."/>
        </authorList>
    </citation>
    <scope>NUCLEOTIDE SEQUENCE</scope>
    <source>
        <tissue evidence="1">Leaf</tissue>
    </source>
</reference>